<evidence type="ECO:0008006" key="3">
    <source>
        <dbReference type="Google" id="ProtNLM"/>
    </source>
</evidence>
<organism evidence="1 2">
    <name type="scientific">Catenulispora subtropica</name>
    <dbReference type="NCBI Taxonomy" id="450798"/>
    <lineage>
        <taxon>Bacteria</taxon>
        <taxon>Bacillati</taxon>
        <taxon>Actinomycetota</taxon>
        <taxon>Actinomycetes</taxon>
        <taxon>Catenulisporales</taxon>
        <taxon>Catenulisporaceae</taxon>
        <taxon>Catenulispora</taxon>
    </lineage>
</organism>
<name>A0ABN2SDB4_9ACTN</name>
<dbReference type="Proteomes" id="UP001499854">
    <property type="component" value="Unassembled WGS sequence"/>
</dbReference>
<keyword evidence="2" id="KW-1185">Reference proteome</keyword>
<dbReference type="EMBL" id="BAAAQM010000033">
    <property type="protein sequence ID" value="GAA1984756.1"/>
    <property type="molecule type" value="Genomic_DNA"/>
</dbReference>
<protein>
    <recommendedName>
        <fullName evidence="3">Secreted protein</fullName>
    </recommendedName>
</protein>
<evidence type="ECO:0000313" key="1">
    <source>
        <dbReference type="EMBL" id="GAA1984756.1"/>
    </source>
</evidence>
<evidence type="ECO:0000313" key="2">
    <source>
        <dbReference type="Proteomes" id="UP001499854"/>
    </source>
</evidence>
<reference evidence="1 2" key="1">
    <citation type="journal article" date="2019" name="Int. J. Syst. Evol. Microbiol.">
        <title>The Global Catalogue of Microorganisms (GCM) 10K type strain sequencing project: providing services to taxonomists for standard genome sequencing and annotation.</title>
        <authorList>
            <consortium name="The Broad Institute Genomics Platform"/>
            <consortium name="The Broad Institute Genome Sequencing Center for Infectious Disease"/>
            <person name="Wu L."/>
            <person name="Ma J."/>
        </authorList>
    </citation>
    <scope>NUCLEOTIDE SEQUENCE [LARGE SCALE GENOMIC DNA]</scope>
    <source>
        <strain evidence="1 2">JCM 16013</strain>
    </source>
</reference>
<sequence>MFNPPGLLPKFDTCVSVGAATAGSALTAIPTEASSRVLPATAASRLRHPRAPVNLLVRTTVTSLYQESAGPLCRRSRVVVTV</sequence>
<accession>A0ABN2SDB4</accession>
<gene>
    <name evidence="1" type="ORF">GCM10009838_53550</name>
</gene>
<comment type="caution">
    <text evidence="1">The sequence shown here is derived from an EMBL/GenBank/DDBJ whole genome shotgun (WGS) entry which is preliminary data.</text>
</comment>
<proteinExistence type="predicted"/>